<gene>
    <name evidence="1 4" type="primary">ispF</name>
    <name evidence="4" type="ORF">V3M73_10060</name>
</gene>
<comment type="similarity">
    <text evidence="1 2">Belongs to the IspF family.</text>
</comment>
<evidence type="ECO:0000313" key="4">
    <source>
        <dbReference type="EMBL" id="MEW6955358.1"/>
    </source>
</evidence>
<dbReference type="Gene3D" id="3.30.1330.50">
    <property type="entry name" value="2-C-methyl-D-erythritol 2,4-cyclodiphosphate synthase"/>
    <property type="match status" value="1"/>
</dbReference>
<feature type="binding site" evidence="1">
    <location>
        <position position="141"/>
    </location>
    <ligand>
        <name>4-CDP-2-C-methyl-D-erythritol 2-phosphate</name>
        <dbReference type="ChEBI" id="CHEBI:57919"/>
    </ligand>
</feature>
<dbReference type="PANTHER" id="PTHR43181:SF1">
    <property type="entry name" value="2-C-METHYL-D-ERYTHRITOL 2,4-CYCLODIPHOSPHATE SYNTHASE, CHLOROPLASTIC"/>
    <property type="match status" value="1"/>
</dbReference>
<comment type="subunit">
    <text evidence="1">Homotrimer.</text>
</comment>
<dbReference type="CDD" id="cd00554">
    <property type="entry name" value="MECDP_synthase"/>
    <property type="match status" value="1"/>
</dbReference>
<feature type="binding site" evidence="1">
    <location>
        <position position="138"/>
    </location>
    <ligand>
        <name>4-CDP-2-C-methyl-D-erythritol 2-phosphate</name>
        <dbReference type="ChEBI" id="CHEBI:57919"/>
    </ligand>
</feature>
<feature type="binding site" evidence="1">
    <location>
        <begin position="131"/>
        <end position="134"/>
    </location>
    <ligand>
        <name>4-CDP-2-C-methyl-D-erythritol 2-phosphate</name>
        <dbReference type="ChEBI" id="CHEBI:57919"/>
    </ligand>
</feature>
<dbReference type="InterPro" id="IPR003526">
    <property type="entry name" value="MECDP_synthase"/>
</dbReference>
<keyword evidence="1 2" id="KW-0456">Lyase</keyword>
<dbReference type="PANTHER" id="PTHR43181">
    <property type="entry name" value="2-C-METHYL-D-ERYTHRITOL 2,4-CYCLODIPHOSPHATE SYNTHASE, CHLOROPLASTIC"/>
    <property type="match status" value="1"/>
</dbReference>
<comment type="caution">
    <text evidence="4">The sequence shown here is derived from an EMBL/GenBank/DDBJ whole genome shotgun (WGS) entry which is preliminary data.</text>
</comment>
<keyword evidence="1 2" id="KW-0414">Isoprene biosynthesis</keyword>
<feature type="binding site" evidence="1">
    <location>
        <begin position="36"/>
        <end position="37"/>
    </location>
    <ligand>
        <name>4-CDP-2-C-methyl-D-erythritol 2-phosphate</name>
        <dbReference type="ChEBI" id="CHEBI:57919"/>
    </ligand>
</feature>
<accession>A0ABV3NDQ2</accession>
<dbReference type="Pfam" id="PF02542">
    <property type="entry name" value="YgbB"/>
    <property type="match status" value="1"/>
</dbReference>
<comment type="caution">
    <text evidence="1">Lacks conserved residue(s) required for the propagation of feature annotation.</text>
</comment>
<evidence type="ECO:0000256" key="2">
    <source>
        <dbReference type="RuleBase" id="RU004395"/>
    </source>
</evidence>
<proteinExistence type="inferred from homology"/>
<name>A0ABV3NDQ2_9ACTO</name>
<comment type="cofactor">
    <cofactor evidence="1">
        <name>a divalent metal cation</name>
        <dbReference type="ChEBI" id="CHEBI:60240"/>
    </cofactor>
    <text evidence="1">Binds 1 divalent metal cation per subunit.</text>
</comment>
<dbReference type="EC" id="4.6.1.12" evidence="1 2"/>
<comment type="function">
    <text evidence="1">Involved in the biosynthesis of isopentenyl diphosphate (IPP) and dimethylallyl diphosphate (DMAPP), two major building blocks of isoprenoid compounds. Catalyzes the conversion of 4-diphosphocytidyl-2-C-methyl-D-erythritol 2-phosphate (CDP-ME2P) to 2-C-methyl-D-erythritol 2,4-cyclodiphosphate (ME-CPP) with a corresponding release of cytidine 5-monophosphate (CMP).</text>
</comment>
<evidence type="ECO:0000256" key="1">
    <source>
        <dbReference type="HAMAP-Rule" id="MF_00107"/>
    </source>
</evidence>
<feature type="binding site" evidence="1">
    <location>
        <begin position="8"/>
        <end position="10"/>
    </location>
    <ligand>
        <name>4-CDP-2-C-methyl-D-erythritol 2-phosphate</name>
        <dbReference type="ChEBI" id="CHEBI:57919"/>
    </ligand>
</feature>
<feature type="domain" description="2-C-methyl-D-erythritol 2,4-cyclodiphosphate synthase" evidence="3">
    <location>
        <begin position="1"/>
        <end position="153"/>
    </location>
</feature>
<feature type="site" description="Transition state stabilizer" evidence="1">
    <location>
        <position position="132"/>
    </location>
</feature>
<organism evidence="4 5">
    <name type="scientific">Trueperella pyogenes</name>
    <dbReference type="NCBI Taxonomy" id="1661"/>
    <lineage>
        <taxon>Bacteria</taxon>
        <taxon>Bacillati</taxon>
        <taxon>Actinomycetota</taxon>
        <taxon>Actinomycetes</taxon>
        <taxon>Actinomycetales</taxon>
        <taxon>Actinomycetaceae</taxon>
        <taxon>Trueperella</taxon>
    </lineage>
</organism>
<sequence length="155" mass="16118">MRIATAFDAHKFSPDPQRPLFLACLRWDGERGLEGHSDADVAAHAACDALLMAAGVGELGSVFGTDRPEWAGASGEALLAESVRLVAEAGWSVENVSVQIIGQRPRFAPRKEEAEAAMSAVVGAPVSVAATTSDRMGFTGRGEGLAAIATALLTR</sequence>
<feature type="binding site" evidence="1">
    <location>
        <position position="10"/>
    </location>
    <ligand>
        <name>a divalent metal cation</name>
        <dbReference type="ChEBI" id="CHEBI:60240"/>
    </ligand>
</feature>
<keyword evidence="1" id="KW-0479">Metal-binding</keyword>
<dbReference type="GO" id="GO:0008685">
    <property type="term" value="F:2-C-methyl-D-erythritol 2,4-cyclodiphosphate synthase activity"/>
    <property type="evidence" value="ECO:0007669"/>
    <property type="project" value="UniProtKB-EC"/>
</dbReference>
<evidence type="ECO:0000313" key="5">
    <source>
        <dbReference type="Proteomes" id="UP001555100"/>
    </source>
</evidence>
<reference evidence="4 5" key="1">
    <citation type="submission" date="2024-01" db="EMBL/GenBank/DDBJ databases">
        <title>Genomic analysis and antimicrobial resistance profiles of Trueperella pyogenes isolated from domestic and wild animals.</title>
        <authorList>
            <person name="Magossi G."/>
            <person name="Gzyl K.E."/>
            <person name="Holman D.B."/>
            <person name="Amat S."/>
        </authorList>
    </citation>
    <scope>NUCLEOTIDE SEQUENCE [LARGE SCALE GENOMIC DNA]</scope>
    <source>
        <strain evidence="4 5">1494</strain>
    </source>
</reference>
<dbReference type="InterPro" id="IPR036571">
    <property type="entry name" value="MECDP_synthase_sf"/>
</dbReference>
<feature type="site" description="Transition state stabilizer" evidence="1">
    <location>
        <position position="36"/>
    </location>
</feature>
<feature type="binding site" evidence="1">
    <location>
        <position position="8"/>
    </location>
    <ligand>
        <name>a divalent metal cation</name>
        <dbReference type="ChEBI" id="CHEBI:60240"/>
    </ligand>
</feature>
<dbReference type="HAMAP" id="MF_00107">
    <property type="entry name" value="IspF"/>
    <property type="match status" value="1"/>
</dbReference>
<dbReference type="NCBIfam" id="TIGR00151">
    <property type="entry name" value="ispF"/>
    <property type="match status" value="1"/>
</dbReference>
<dbReference type="SUPFAM" id="SSF69765">
    <property type="entry name" value="IpsF-like"/>
    <property type="match status" value="1"/>
</dbReference>
<comment type="catalytic activity">
    <reaction evidence="1 2">
        <text>4-CDP-2-C-methyl-D-erythritol 2-phosphate = 2-C-methyl-D-erythritol 2,4-cyclic diphosphate + CMP</text>
        <dbReference type="Rhea" id="RHEA:23864"/>
        <dbReference type="ChEBI" id="CHEBI:57919"/>
        <dbReference type="ChEBI" id="CHEBI:58483"/>
        <dbReference type="ChEBI" id="CHEBI:60377"/>
        <dbReference type="EC" id="4.6.1.12"/>
    </reaction>
</comment>
<dbReference type="EMBL" id="JBAGNM010000018">
    <property type="protein sequence ID" value="MEW6955358.1"/>
    <property type="molecule type" value="Genomic_DNA"/>
</dbReference>
<dbReference type="GeneID" id="97531250"/>
<comment type="pathway">
    <text evidence="1">Isoprenoid biosynthesis; isopentenyl diphosphate biosynthesis via DXP pathway; isopentenyl diphosphate from 1-deoxy-D-xylulose 5-phosphate: step 4/6.</text>
</comment>
<dbReference type="RefSeq" id="WP_024964790.1">
    <property type="nucleotide sequence ID" value="NZ_CP007519.1"/>
</dbReference>
<protein>
    <recommendedName>
        <fullName evidence="1 2">2-C-methyl-D-erythritol 2,4-cyclodiphosphate synthase</fullName>
        <shortName evidence="1">MECDP-synthase</shortName>
        <shortName evidence="1">MECPP-synthase</shortName>
        <shortName evidence="1">MECPS</shortName>
        <ecNumber evidence="1 2">4.6.1.12</ecNumber>
    </recommendedName>
</protein>
<feature type="binding site" evidence="1">
    <location>
        <begin position="58"/>
        <end position="60"/>
    </location>
    <ligand>
        <name>4-CDP-2-C-methyl-D-erythritol 2-phosphate</name>
        <dbReference type="ChEBI" id="CHEBI:57919"/>
    </ligand>
</feature>
<keyword evidence="5" id="KW-1185">Reference proteome</keyword>
<evidence type="ECO:0000259" key="3">
    <source>
        <dbReference type="Pfam" id="PF02542"/>
    </source>
</evidence>
<feature type="binding site" evidence="1">
    <location>
        <position position="44"/>
    </location>
    <ligand>
        <name>a divalent metal cation</name>
        <dbReference type="ChEBI" id="CHEBI:60240"/>
    </ligand>
</feature>
<dbReference type="Proteomes" id="UP001555100">
    <property type="component" value="Unassembled WGS sequence"/>
</dbReference>